<dbReference type="PROSITE" id="PS50011">
    <property type="entry name" value="PROTEIN_KINASE_DOM"/>
    <property type="match status" value="1"/>
</dbReference>
<evidence type="ECO:0000256" key="4">
    <source>
        <dbReference type="ARBA" id="ARBA00022741"/>
    </source>
</evidence>
<dbReference type="Proteomes" id="UP000694580">
    <property type="component" value="Chromosome 3"/>
</dbReference>
<comment type="catalytic activity">
    <reaction evidence="8">
        <text>L-seryl-[protein] + ATP = O-phospho-L-seryl-[protein] + ADP + H(+)</text>
        <dbReference type="Rhea" id="RHEA:17989"/>
        <dbReference type="Rhea" id="RHEA-COMP:9863"/>
        <dbReference type="Rhea" id="RHEA-COMP:11604"/>
        <dbReference type="ChEBI" id="CHEBI:15378"/>
        <dbReference type="ChEBI" id="CHEBI:29999"/>
        <dbReference type="ChEBI" id="CHEBI:30616"/>
        <dbReference type="ChEBI" id="CHEBI:83421"/>
        <dbReference type="ChEBI" id="CHEBI:456216"/>
        <dbReference type="EC" id="2.7.11.1"/>
    </reaction>
</comment>
<dbReference type="InterPro" id="IPR000719">
    <property type="entry name" value="Prot_kinase_dom"/>
</dbReference>
<keyword evidence="4" id="KW-0547">Nucleotide-binding</keyword>
<dbReference type="SMART" id="SM00220">
    <property type="entry name" value="S_TKc"/>
    <property type="match status" value="1"/>
</dbReference>
<feature type="domain" description="Protein kinase" evidence="9">
    <location>
        <begin position="24"/>
        <end position="264"/>
    </location>
</feature>
<dbReference type="PROSITE" id="PS00108">
    <property type="entry name" value="PROTEIN_KINASE_ST"/>
    <property type="match status" value="1"/>
</dbReference>
<keyword evidence="6" id="KW-0067">ATP-binding</keyword>
<accession>A0AAY4EZS2</accession>
<reference evidence="10" key="2">
    <citation type="submission" date="2025-08" db="UniProtKB">
        <authorList>
            <consortium name="Ensembl"/>
        </authorList>
    </citation>
    <scope>IDENTIFICATION</scope>
</reference>
<evidence type="ECO:0000256" key="7">
    <source>
        <dbReference type="ARBA" id="ARBA00047899"/>
    </source>
</evidence>
<dbReference type="GO" id="GO:0005524">
    <property type="term" value="F:ATP binding"/>
    <property type="evidence" value="ECO:0007669"/>
    <property type="project" value="UniProtKB-KW"/>
</dbReference>
<comment type="similarity">
    <text evidence="1">Belongs to the protein kinase superfamily. STE Ser/Thr protein kinase family. STE20 subfamily.</text>
</comment>
<dbReference type="InterPro" id="IPR011009">
    <property type="entry name" value="Kinase-like_dom_sf"/>
</dbReference>
<keyword evidence="5" id="KW-0418">Kinase</keyword>
<evidence type="ECO:0000256" key="2">
    <source>
        <dbReference type="ARBA" id="ARBA00022527"/>
    </source>
</evidence>
<name>A0AAY4EZS2_9TELE</name>
<reference evidence="10" key="3">
    <citation type="submission" date="2025-09" db="UniProtKB">
        <authorList>
            <consortium name="Ensembl"/>
        </authorList>
    </citation>
    <scope>IDENTIFICATION</scope>
</reference>
<dbReference type="GeneTree" id="ENSGT00980000202011"/>
<dbReference type="PANTHER" id="PTHR48012:SF10">
    <property type="entry name" value="FI20177P1"/>
    <property type="match status" value="1"/>
</dbReference>
<evidence type="ECO:0000259" key="9">
    <source>
        <dbReference type="PROSITE" id="PS50011"/>
    </source>
</evidence>
<dbReference type="GO" id="GO:0005737">
    <property type="term" value="C:cytoplasm"/>
    <property type="evidence" value="ECO:0007669"/>
    <property type="project" value="TreeGrafter"/>
</dbReference>
<dbReference type="InterPro" id="IPR050629">
    <property type="entry name" value="STE20/SPS1-PAK"/>
</dbReference>
<reference evidence="10 11" key="1">
    <citation type="submission" date="2020-06" db="EMBL/GenBank/DDBJ databases">
        <authorList>
            <consortium name="Wellcome Sanger Institute Data Sharing"/>
        </authorList>
    </citation>
    <scope>NUCLEOTIDE SEQUENCE [LARGE SCALE GENOMIC DNA]</scope>
</reference>
<evidence type="ECO:0000256" key="8">
    <source>
        <dbReference type="ARBA" id="ARBA00048679"/>
    </source>
</evidence>
<protein>
    <recommendedName>
        <fullName evidence="9">Protein kinase domain-containing protein</fullName>
    </recommendedName>
</protein>
<dbReference type="SUPFAM" id="SSF56112">
    <property type="entry name" value="Protein kinase-like (PK-like)"/>
    <property type="match status" value="1"/>
</dbReference>
<organism evidence="10 11">
    <name type="scientific">Denticeps clupeoides</name>
    <name type="common">denticle herring</name>
    <dbReference type="NCBI Taxonomy" id="299321"/>
    <lineage>
        <taxon>Eukaryota</taxon>
        <taxon>Metazoa</taxon>
        <taxon>Chordata</taxon>
        <taxon>Craniata</taxon>
        <taxon>Vertebrata</taxon>
        <taxon>Euteleostomi</taxon>
        <taxon>Actinopterygii</taxon>
        <taxon>Neopterygii</taxon>
        <taxon>Teleostei</taxon>
        <taxon>Clupei</taxon>
        <taxon>Clupeiformes</taxon>
        <taxon>Denticipitoidei</taxon>
        <taxon>Denticipitidae</taxon>
        <taxon>Denticeps</taxon>
    </lineage>
</organism>
<dbReference type="GO" id="GO:0004674">
    <property type="term" value="F:protein serine/threonine kinase activity"/>
    <property type="evidence" value="ECO:0007669"/>
    <property type="project" value="UniProtKB-KW"/>
</dbReference>
<dbReference type="Gene3D" id="1.10.510.10">
    <property type="entry name" value="Transferase(Phosphotransferase) domain 1"/>
    <property type="match status" value="1"/>
</dbReference>
<evidence type="ECO:0000313" key="11">
    <source>
        <dbReference type="Proteomes" id="UP000694580"/>
    </source>
</evidence>
<dbReference type="Ensembl" id="ENSDCDT00010074042.1">
    <property type="protein sequence ID" value="ENSDCDP00010063232.1"/>
    <property type="gene ID" value="ENSDCDG00010034519.1"/>
</dbReference>
<proteinExistence type="inferred from homology"/>
<keyword evidence="2" id="KW-0723">Serine/threonine-protein kinase</keyword>
<keyword evidence="11" id="KW-1185">Reference proteome</keyword>
<sequence>KQTGFHLQFVFVVGRRARYPTKAFCFEKLIGRGTFGSVYRAINLKTGQLNAVKVMNHIYGKVSDEIEVEILQKCKHPNIIKLIDFFKWKKSLFLCMELSEHGDLHRVAKRYGPFNESQLGLVAFEVLDALAYLNSKGFMHRDIKPDNILLNDACEVTIVDFGLAARTTSYLAKYKRCGTLEYMAPEVVLPAKHPYNEKCDIWSLGITIMELLEVLDYWKKNMEPPRLKEPHKWSRGFQDFVSDCLRVDPARRPKAKQLLEHPSLCTKTDRFCPNPPVELLLTSSLTREQDPKILKLLHLRQDLSPEPELASHPFPVKNHGLIFGGADPHPCRFTAEGQSLMKLGGPHHPQNSPEILLPPNSTPSTPQLCLEILSNRL</sequence>
<comment type="catalytic activity">
    <reaction evidence="7">
        <text>L-threonyl-[protein] + ATP = O-phospho-L-threonyl-[protein] + ADP + H(+)</text>
        <dbReference type="Rhea" id="RHEA:46608"/>
        <dbReference type="Rhea" id="RHEA-COMP:11060"/>
        <dbReference type="Rhea" id="RHEA-COMP:11605"/>
        <dbReference type="ChEBI" id="CHEBI:15378"/>
        <dbReference type="ChEBI" id="CHEBI:30013"/>
        <dbReference type="ChEBI" id="CHEBI:30616"/>
        <dbReference type="ChEBI" id="CHEBI:61977"/>
        <dbReference type="ChEBI" id="CHEBI:456216"/>
        <dbReference type="EC" id="2.7.11.1"/>
    </reaction>
</comment>
<evidence type="ECO:0000256" key="1">
    <source>
        <dbReference type="ARBA" id="ARBA00008874"/>
    </source>
</evidence>
<evidence type="ECO:0000313" key="10">
    <source>
        <dbReference type="Ensembl" id="ENSDCDP00010063232.1"/>
    </source>
</evidence>
<dbReference type="Pfam" id="PF00069">
    <property type="entry name" value="Pkinase"/>
    <property type="match status" value="1"/>
</dbReference>
<keyword evidence="3" id="KW-0808">Transferase</keyword>
<dbReference type="AlphaFoldDB" id="A0AAY4EZS2"/>
<dbReference type="InterPro" id="IPR008271">
    <property type="entry name" value="Ser/Thr_kinase_AS"/>
</dbReference>
<evidence type="ECO:0000256" key="3">
    <source>
        <dbReference type="ARBA" id="ARBA00022679"/>
    </source>
</evidence>
<evidence type="ECO:0000256" key="6">
    <source>
        <dbReference type="ARBA" id="ARBA00022840"/>
    </source>
</evidence>
<dbReference type="PANTHER" id="PTHR48012">
    <property type="entry name" value="STERILE20-LIKE KINASE, ISOFORM B-RELATED"/>
    <property type="match status" value="1"/>
</dbReference>
<evidence type="ECO:0000256" key="5">
    <source>
        <dbReference type="ARBA" id="ARBA00022777"/>
    </source>
</evidence>